<keyword evidence="3 7" id="KW-0812">Transmembrane</keyword>
<feature type="domain" description="ABC3 transporter permease C-terminal" evidence="8">
    <location>
        <begin position="257"/>
        <end position="362"/>
    </location>
</feature>
<keyword evidence="5 7" id="KW-0472">Membrane</keyword>
<evidence type="ECO:0000256" key="2">
    <source>
        <dbReference type="ARBA" id="ARBA00022475"/>
    </source>
</evidence>
<keyword evidence="2" id="KW-1003">Cell membrane</keyword>
<protein>
    <submittedName>
        <fullName evidence="9">FtsX-like permease family protein</fullName>
    </submittedName>
</protein>
<dbReference type="InterPro" id="IPR050250">
    <property type="entry name" value="Macrolide_Exporter_MacB"/>
</dbReference>
<dbReference type="GO" id="GO:0005886">
    <property type="term" value="C:plasma membrane"/>
    <property type="evidence" value="ECO:0007669"/>
    <property type="project" value="UniProtKB-SubCell"/>
</dbReference>
<accession>A0ABD6LRP0</accession>
<evidence type="ECO:0000256" key="6">
    <source>
        <dbReference type="ARBA" id="ARBA00038076"/>
    </source>
</evidence>
<comment type="subcellular location">
    <subcellularLocation>
        <location evidence="1">Cell membrane</location>
        <topology evidence="1">Multi-pass membrane protein</topology>
    </subcellularLocation>
</comment>
<evidence type="ECO:0000256" key="7">
    <source>
        <dbReference type="SAM" id="Phobius"/>
    </source>
</evidence>
<feature type="transmembrane region" description="Helical" evidence="7">
    <location>
        <begin position="308"/>
        <end position="328"/>
    </location>
</feature>
<sequence length="806" mass="90691">MTWPFENDTSAVVKKYAKRSMRKSRIKTLLSVLTIMLSVALLSGFILSVVGMATETKRELQTANHAIYYNINDKQIEELRQDNRIADSRIYIQAGNTQVDDYLIIPVYIEQKDSNIAVEELVEGQYPIGLYDVAVDKAYLSRLGLSAELGTKITIPFYDGSSETFTVVGLTDNGSTERAYSLYCSEKYAHTGSQFETSVTALTVQLADATQMSSKNFKETVQKIGTDYGIAAQYSDYNDGFAASLEPNQEDIMIISIFSIAVLFVSYLVIYSIFYIYVQNQIREFGQLRTMGATPKQIKTILRTQGKILCILGTILGLIIGGTAAFLFKPDGWSWLNTALVSVLIFGLVYAMVWLALSKPAKIAGSVSPIEAAKSTGYQSAQLYSKKLHRRITPFSMAVMGSSRNRRKWVVTVLSLGVAGIMFMGGTTLLSSLDMERFARQGLLEYGEFEIDLSRNAVRNDPHGATGVQLNNPLNDELIQNITQIEGVKEVTQYKTLEAKFEYNHASRKDKLVPFTSEQQKILKQYLSAGTIDYKSMVENKEILVLRNEYADYVFDWTFQVGDTVKFRWFDGQSYQETEYTIAGEISDEIFKDSLGGKLFGKAGFFLLPDQILQKMVVPNFNFNSHLLISINAFSLEPEVREKMNSLMETIPTVTMETLHNLYQDSEAMYQRTSLVIWGLSSFIMLFAVINLINTLIATTLSRKHEFSTLRSIGMGKKQLQWTIQWEGILLAFWNIGITLVAGTAVGYGIVHYLNSVGDDSWVWQFPLVYFIGYAIISIILPMIISAVIIHILQKKSIVEQLREND</sequence>
<feature type="transmembrane region" description="Helical" evidence="7">
    <location>
        <begin position="409"/>
        <end position="430"/>
    </location>
</feature>
<evidence type="ECO:0000313" key="9">
    <source>
        <dbReference type="EMBL" id="NSJ46881.1"/>
    </source>
</evidence>
<feature type="transmembrane region" description="Helical" evidence="7">
    <location>
        <begin position="334"/>
        <end position="357"/>
    </location>
</feature>
<feature type="transmembrane region" description="Helical" evidence="7">
    <location>
        <begin position="675"/>
        <end position="701"/>
    </location>
</feature>
<evidence type="ECO:0000256" key="3">
    <source>
        <dbReference type="ARBA" id="ARBA00022692"/>
    </source>
</evidence>
<keyword evidence="4 7" id="KW-1133">Transmembrane helix</keyword>
<dbReference type="RefSeq" id="WP_002586596.1">
    <property type="nucleotide sequence ID" value="NZ_JAAISW010000101.1"/>
</dbReference>
<dbReference type="InterPro" id="IPR003838">
    <property type="entry name" value="ABC3_permease_C"/>
</dbReference>
<gene>
    <name evidence="9" type="ORF">G5B26_25795</name>
</gene>
<organism evidence="9 10">
    <name type="scientific">Enterocloster clostridioformis</name>
    <dbReference type="NCBI Taxonomy" id="1531"/>
    <lineage>
        <taxon>Bacteria</taxon>
        <taxon>Bacillati</taxon>
        <taxon>Bacillota</taxon>
        <taxon>Clostridia</taxon>
        <taxon>Lachnospirales</taxon>
        <taxon>Lachnospiraceae</taxon>
        <taxon>Enterocloster</taxon>
    </lineage>
</organism>
<evidence type="ECO:0000256" key="5">
    <source>
        <dbReference type="ARBA" id="ARBA00023136"/>
    </source>
</evidence>
<name>A0ABD6LRP0_9FIRM</name>
<feature type="domain" description="ABC3 transporter permease C-terminal" evidence="8">
    <location>
        <begin position="680"/>
        <end position="791"/>
    </location>
</feature>
<dbReference type="Pfam" id="PF02687">
    <property type="entry name" value="FtsX"/>
    <property type="match status" value="2"/>
</dbReference>
<dbReference type="Proteomes" id="UP000719916">
    <property type="component" value="Unassembled WGS sequence"/>
</dbReference>
<feature type="transmembrane region" description="Helical" evidence="7">
    <location>
        <begin position="728"/>
        <end position="751"/>
    </location>
</feature>
<dbReference type="PANTHER" id="PTHR30572:SF4">
    <property type="entry name" value="ABC TRANSPORTER PERMEASE YTRF"/>
    <property type="match status" value="1"/>
</dbReference>
<feature type="transmembrane region" description="Helical" evidence="7">
    <location>
        <begin position="28"/>
        <end position="53"/>
    </location>
</feature>
<feature type="transmembrane region" description="Helical" evidence="7">
    <location>
        <begin position="771"/>
        <end position="793"/>
    </location>
</feature>
<dbReference type="AlphaFoldDB" id="A0ABD6LRP0"/>
<comment type="caution">
    <text evidence="9">The sequence shown here is derived from an EMBL/GenBank/DDBJ whole genome shotgun (WGS) entry which is preliminary data.</text>
</comment>
<evidence type="ECO:0000256" key="4">
    <source>
        <dbReference type="ARBA" id="ARBA00022989"/>
    </source>
</evidence>
<evidence type="ECO:0000313" key="10">
    <source>
        <dbReference type="Proteomes" id="UP000719916"/>
    </source>
</evidence>
<reference evidence="9 10" key="1">
    <citation type="journal article" date="2020" name="Cell Host Microbe">
        <title>Functional and Genomic Variation between Human-Derived Isolates of Lachnospiraceae Reveals Inter- and Intra-Species Diversity.</title>
        <authorList>
            <person name="Sorbara M.T."/>
            <person name="Littmann E.R."/>
            <person name="Fontana E."/>
            <person name="Moody T.U."/>
            <person name="Kohout C.E."/>
            <person name="Gjonbalaj M."/>
            <person name="Eaton V."/>
            <person name="Seok R."/>
            <person name="Leiner I.M."/>
            <person name="Pamer E.G."/>
        </authorList>
    </citation>
    <scope>NUCLEOTIDE SEQUENCE [LARGE SCALE GENOMIC DNA]</scope>
    <source>
        <strain evidence="9 10">MSK.2.26</strain>
    </source>
</reference>
<dbReference type="PANTHER" id="PTHR30572">
    <property type="entry name" value="MEMBRANE COMPONENT OF TRANSPORTER-RELATED"/>
    <property type="match status" value="1"/>
</dbReference>
<evidence type="ECO:0000256" key="1">
    <source>
        <dbReference type="ARBA" id="ARBA00004651"/>
    </source>
</evidence>
<feature type="transmembrane region" description="Helical" evidence="7">
    <location>
        <begin position="252"/>
        <end position="278"/>
    </location>
</feature>
<comment type="similarity">
    <text evidence="6">Belongs to the ABC-4 integral membrane protein family.</text>
</comment>
<dbReference type="EMBL" id="JAAISW010000101">
    <property type="protein sequence ID" value="NSJ46881.1"/>
    <property type="molecule type" value="Genomic_DNA"/>
</dbReference>
<proteinExistence type="inferred from homology"/>
<evidence type="ECO:0000259" key="8">
    <source>
        <dbReference type="Pfam" id="PF02687"/>
    </source>
</evidence>